<reference evidence="1" key="1">
    <citation type="submission" date="2014-09" db="EMBL/GenBank/DDBJ databases">
        <authorList>
            <person name="Magalhaes I.L.F."/>
            <person name="Oliveira U."/>
            <person name="Santos F.R."/>
            <person name="Vidigal T.H.D.A."/>
            <person name="Brescovit A.D."/>
            <person name="Santos A.J."/>
        </authorList>
    </citation>
    <scope>NUCLEOTIDE SEQUENCE</scope>
    <source>
        <tissue evidence="1">Shoot tissue taken approximately 20 cm above the soil surface</tissue>
    </source>
</reference>
<protein>
    <submittedName>
        <fullName evidence="1">Uncharacterized protein</fullName>
    </submittedName>
</protein>
<evidence type="ECO:0000313" key="1">
    <source>
        <dbReference type="EMBL" id="JAE33289.1"/>
    </source>
</evidence>
<sequence>MAFTAPSSSSQRDKASATVFAEPGLYSTAKSKPNSLLAHWC</sequence>
<accession>A0A0A9HBU6</accession>
<organism evidence="1">
    <name type="scientific">Arundo donax</name>
    <name type="common">Giant reed</name>
    <name type="synonym">Donax arundinaceus</name>
    <dbReference type="NCBI Taxonomy" id="35708"/>
    <lineage>
        <taxon>Eukaryota</taxon>
        <taxon>Viridiplantae</taxon>
        <taxon>Streptophyta</taxon>
        <taxon>Embryophyta</taxon>
        <taxon>Tracheophyta</taxon>
        <taxon>Spermatophyta</taxon>
        <taxon>Magnoliopsida</taxon>
        <taxon>Liliopsida</taxon>
        <taxon>Poales</taxon>
        <taxon>Poaceae</taxon>
        <taxon>PACMAD clade</taxon>
        <taxon>Arundinoideae</taxon>
        <taxon>Arundineae</taxon>
        <taxon>Arundo</taxon>
    </lineage>
</organism>
<dbReference type="AlphaFoldDB" id="A0A0A9HBU6"/>
<reference evidence="1" key="2">
    <citation type="journal article" date="2015" name="Data Brief">
        <title>Shoot transcriptome of the giant reed, Arundo donax.</title>
        <authorList>
            <person name="Barrero R.A."/>
            <person name="Guerrero F.D."/>
            <person name="Moolhuijzen P."/>
            <person name="Goolsby J.A."/>
            <person name="Tidwell J."/>
            <person name="Bellgard S.E."/>
            <person name="Bellgard M.I."/>
        </authorList>
    </citation>
    <scope>NUCLEOTIDE SEQUENCE</scope>
    <source>
        <tissue evidence="1">Shoot tissue taken approximately 20 cm above the soil surface</tissue>
    </source>
</reference>
<name>A0A0A9HBU6_ARUDO</name>
<proteinExistence type="predicted"/>
<dbReference type="EMBL" id="GBRH01164607">
    <property type="protein sequence ID" value="JAE33289.1"/>
    <property type="molecule type" value="Transcribed_RNA"/>
</dbReference>